<evidence type="ECO:0000313" key="3">
    <source>
        <dbReference type="EMBL" id="KAK3099391.1"/>
    </source>
</evidence>
<accession>A0AA88YCD4</accession>
<evidence type="ECO:0000256" key="2">
    <source>
        <dbReference type="SAM" id="Phobius"/>
    </source>
</evidence>
<feature type="compositionally biased region" description="Polar residues" evidence="1">
    <location>
        <begin position="153"/>
        <end position="162"/>
    </location>
</feature>
<dbReference type="Proteomes" id="UP001186944">
    <property type="component" value="Unassembled WGS sequence"/>
</dbReference>
<sequence>MGASPFWMVSDIKSNARFTLSHDALRCLRLGKIVELHDSINKIGLRTLSDAPSRSDTRCSDLLRLNIGIATNLVDRGLNRGNRNKSSKSVSEIVVDPSYGNSFSSKDSSAAVLAVLSILILVVILVGCITLCCKQIRSKGSKGPKPNKHRTEPVQSISVNIL</sequence>
<dbReference type="AlphaFoldDB" id="A0AA88YCD4"/>
<reference evidence="3" key="1">
    <citation type="submission" date="2019-08" db="EMBL/GenBank/DDBJ databases">
        <title>The improved chromosome-level genome for the pearl oyster Pinctada fucata martensii using PacBio sequencing and Hi-C.</title>
        <authorList>
            <person name="Zheng Z."/>
        </authorList>
    </citation>
    <scope>NUCLEOTIDE SEQUENCE</scope>
    <source>
        <strain evidence="3">ZZ-2019</strain>
        <tissue evidence="3">Adductor muscle</tissue>
    </source>
</reference>
<feature type="region of interest" description="Disordered" evidence="1">
    <location>
        <begin position="139"/>
        <end position="162"/>
    </location>
</feature>
<keyword evidence="2" id="KW-0812">Transmembrane</keyword>
<keyword evidence="2" id="KW-1133">Transmembrane helix</keyword>
<comment type="caution">
    <text evidence="3">The sequence shown here is derived from an EMBL/GenBank/DDBJ whole genome shotgun (WGS) entry which is preliminary data.</text>
</comment>
<proteinExistence type="predicted"/>
<evidence type="ECO:0000313" key="4">
    <source>
        <dbReference type="Proteomes" id="UP001186944"/>
    </source>
</evidence>
<feature type="transmembrane region" description="Helical" evidence="2">
    <location>
        <begin position="110"/>
        <end position="133"/>
    </location>
</feature>
<protein>
    <submittedName>
        <fullName evidence="3">Uncharacterized protein</fullName>
    </submittedName>
</protein>
<gene>
    <name evidence="3" type="ORF">FSP39_003679</name>
</gene>
<dbReference type="EMBL" id="VSWD01000006">
    <property type="protein sequence ID" value="KAK3099391.1"/>
    <property type="molecule type" value="Genomic_DNA"/>
</dbReference>
<keyword evidence="2" id="KW-0472">Membrane</keyword>
<organism evidence="3 4">
    <name type="scientific">Pinctada imbricata</name>
    <name type="common">Atlantic pearl-oyster</name>
    <name type="synonym">Pinctada martensii</name>
    <dbReference type="NCBI Taxonomy" id="66713"/>
    <lineage>
        <taxon>Eukaryota</taxon>
        <taxon>Metazoa</taxon>
        <taxon>Spiralia</taxon>
        <taxon>Lophotrochozoa</taxon>
        <taxon>Mollusca</taxon>
        <taxon>Bivalvia</taxon>
        <taxon>Autobranchia</taxon>
        <taxon>Pteriomorphia</taxon>
        <taxon>Pterioida</taxon>
        <taxon>Pterioidea</taxon>
        <taxon>Pteriidae</taxon>
        <taxon>Pinctada</taxon>
    </lineage>
</organism>
<name>A0AA88YCD4_PINIB</name>
<keyword evidence="4" id="KW-1185">Reference proteome</keyword>
<feature type="compositionally biased region" description="Basic residues" evidence="1">
    <location>
        <begin position="139"/>
        <end position="148"/>
    </location>
</feature>
<evidence type="ECO:0000256" key="1">
    <source>
        <dbReference type="SAM" id="MobiDB-lite"/>
    </source>
</evidence>